<reference evidence="1 2" key="1">
    <citation type="submission" date="2023-04" db="EMBL/GenBank/DDBJ databases">
        <title>Genome of Basidiobolus ranarum AG-B5.</title>
        <authorList>
            <person name="Stajich J.E."/>
            <person name="Carter-House D."/>
            <person name="Gryganskyi A."/>
        </authorList>
    </citation>
    <scope>NUCLEOTIDE SEQUENCE [LARGE SCALE GENOMIC DNA]</scope>
    <source>
        <strain evidence="1 2">AG-B5</strain>
    </source>
</reference>
<keyword evidence="2" id="KW-1185">Reference proteome</keyword>
<gene>
    <name evidence="1" type="ORF">K7432_012590</name>
</gene>
<name>A0ABR2VSH0_9FUNG</name>
<dbReference type="Gene3D" id="3.40.50.150">
    <property type="entry name" value="Vaccinia Virus protein VP39"/>
    <property type="match status" value="1"/>
</dbReference>
<dbReference type="Proteomes" id="UP001479436">
    <property type="component" value="Unassembled WGS sequence"/>
</dbReference>
<evidence type="ECO:0000313" key="1">
    <source>
        <dbReference type="EMBL" id="KAK9696214.1"/>
    </source>
</evidence>
<dbReference type="EMBL" id="JASJQH010007991">
    <property type="protein sequence ID" value="KAK9696214.1"/>
    <property type="molecule type" value="Genomic_DNA"/>
</dbReference>
<dbReference type="PANTHER" id="PTHR31009">
    <property type="entry name" value="S-ADENOSYL-L-METHIONINE:CARBOXYL METHYLTRANSFERASE FAMILY PROTEIN"/>
    <property type="match status" value="1"/>
</dbReference>
<dbReference type="SUPFAM" id="SSF53335">
    <property type="entry name" value="S-adenosyl-L-methionine-dependent methyltransferases"/>
    <property type="match status" value="1"/>
</dbReference>
<evidence type="ECO:0000313" key="2">
    <source>
        <dbReference type="Proteomes" id="UP001479436"/>
    </source>
</evidence>
<dbReference type="Pfam" id="PF03492">
    <property type="entry name" value="Methyltransf_7"/>
    <property type="match status" value="1"/>
</dbReference>
<protein>
    <submittedName>
        <fullName evidence="1">Uncharacterized protein</fullName>
    </submittedName>
</protein>
<dbReference type="InterPro" id="IPR005299">
    <property type="entry name" value="MeTrfase_7"/>
</dbReference>
<accession>A0ABR2VSH0</accession>
<dbReference type="InterPro" id="IPR029063">
    <property type="entry name" value="SAM-dependent_MTases_sf"/>
</dbReference>
<sequence length="371" mass="42007">MSLNIPAASARPNASQGKITQILAALMDMQETCTPQAMKDYNSNSKVQAQFNQFGIEVLNKTVQNLDIGSTFTIGDYGCSHGRNSMTVINAILDSIHARRSNTQPLTVQVYHNDLPLNDFGEVFKCLQDPTLTYQNHSLVNSNPDHLIITMISAKSFYSQCLPNDHVDLAISFNCVHWLQSISTTLYRPLTLYSSQITTDQKRQIQEAGHCQLVSFLRSRAMELRLDGHLVFSLLNRLDTLRDMDAVWQQHIEEYNIDINLLDATLVPVLLRTQEDIERAIREVPSLSLISCTEYSRQTDFGRGEYGIAQLKATVWPQLQTGLTKRNVFSNDSQLAEFIDTFFMKVRSFDESRQEEILSAKFVTVKKVSNA</sequence>
<organism evidence="1 2">
    <name type="scientific">Basidiobolus ranarum</name>
    <dbReference type="NCBI Taxonomy" id="34480"/>
    <lineage>
        <taxon>Eukaryota</taxon>
        <taxon>Fungi</taxon>
        <taxon>Fungi incertae sedis</taxon>
        <taxon>Zoopagomycota</taxon>
        <taxon>Entomophthoromycotina</taxon>
        <taxon>Basidiobolomycetes</taxon>
        <taxon>Basidiobolales</taxon>
        <taxon>Basidiobolaceae</taxon>
        <taxon>Basidiobolus</taxon>
    </lineage>
</organism>
<proteinExistence type="predicted"/>
<comment type="caution">
    <text evidence="1">The sequence shown here is derived from an EMBL/GenBank/DDBJ whole genome shotgun (WGS) entry which is preliminary data.</text>
</comment>